<dbReference type="EMBL" id="LARY01000001">
    <property type="protein sequence ID" value="RDX02358.1"/>
    <property type="molecule type" value="Genomic_DNA"/>
</dbReference>
<dbReference type="AlphaFoldDB" id="A0A3D8TTL1"/>
<dbReference type="UniPathway" id="UPA00626">
    <property type="reaction ID" value="UER00678"/>
</dbReference>
<dbReference type="SUPFAM" id="SSF117856">
    <property type="entry name" value="AF0104/ALDC/Ptd012-like"/>
    <property type="match status" value="1"/>
</dbReference>
<dbReference type="EC" id="4.1.1.5" evidence="4 9"/>
<dbReference type="GO" id="GO:0047605">
    <property type="term" value="F:acetolactate decarboxylase activity"/>
    <property type="evidence" value="ECO:0007669"/>
    <property type="project" value="UniProtKB-UniRule"/>
</dbReference>
<comment type="pathway">
    <text evidence="2 9">Polyol metabolism; (R,R)-butane-2,3-diol biosynthesis; (R,R)-butane-2,3-diol from pyruvate: step 2/3.</text>
</comment>
<comment type="caution">
    <text evidence="10">The sequence shown here is derived from an EMBL/GenBank/DDBJ whole genome shotgun (WGS) entry which is preliminary data.</text>
</comment>
<evidence type="ECO:0000313" key="10">
    <source>
        <dbReference type="EMBL" id="RDX02358.1"/>
    </source>
</evidence>
<evidence type="ECO:0000256" key="6">
    <source>
        <dbReference type="ARBA" id="ARBA00022793"/>
    </source>
</evidence>
<evidence type="ECO:0000256" key="8">
    <source>
        <dbReference type="ARBA" id="ARBA00023239"/>
    </source>
</evidence>
<dbReference type="InterPro" id="IPR005128">
    <property type="entry name" value="Acetolactate_a_deCO2ase"/>
</dbReference>
<dbReference type="RefSeq" id="WP_115752036.1">
    <property type="nucleotide sequence ID" value="NZ_LARY01000001.1"/>
</dbReference>
<evidence type="ECO:0000313" key="11">
    <source>
        <dbReference type="Proteomes" id="UP000257055"/>
    </source>
</evidence>
<sequence>METENQLFQHSTMAALVGGLFDGTMTFSELLKHGDLGIGTFDQFDGELVVADGVAYQVREDGKAYEVAPEATTPYASVTRFVPDTSFKVNEATTREQIEARTASLTKGPNLFYAVQIKGKFGFVNTRVAPKQTKPYPPLVEAVKTQPTYHFEEIEGTIVGFYMPAYITGIGVAGYHIHFIDQAKQVGGHVFDYELLEGTVEVAEQTAVHLELPHSKDFLNKNLVSDDMLAQIDAAEK</sequence>
<dbReference type="Gene3D" id="3.30.1330.80">
    <property type="entry name" value="Hypothetical protein, similar to alpha- acetolactate decarboxylase, domain 2"/>
    <property type="match status" value="2"/>
</dbReference>
<dbReference type="NCBIfam" id="TIGR01252">
    <property type="entry name" value="acetolac_decarb"/>
    <property type="match status" value="1"/>
</dbReference>
<gene>
    <name evidence="10" type="ORF">UR08_02240</name>
</gene>
<accession>A0A3D8TTL1</accession>
<evidence type="ECO:0000256" key="4">
    <source>
        <dbReference type="ARBA" id="ARBA00013204"/>
    </source>
</evidence>
<dbReference type="PANTHER" id="PTHR35524:SF1">
    <property type="entry name" value="ALPHA-ACETOLACTATE DECARBOXYLASE"/>
    <property type="match status" value="1"/>
</dbReference>
<evidence type="ECO:0000256" key="9">
    <source>
        <dbReference type="PIRNR" id="PIRNR001332"/>
    </source>
</evidence>
<evidence type="ECO:0000256" key="5">
    <source>
        <dbReference type="ARBA" id="ARBA00020164"/>
    </source>
</evidence>
<proteinExistence type="inferred from homology"/>
<keyword evidence="11" id="KW-1185">Reference proteome</keyword>
<comment type="similarity">
    <text evidence="3 9">Belongs to the alpha-acetolactate decarboxylase family.</text>
</comment>
<dbReference type="Proteomes" id="UP000257055">
    <property type="component" value="Unassembled WGS sequence"/>
</dbReference>
<evidence type="ECO:0000256" key="7">
    <source>
        <dbReference type="ARBA" id="ARBA00023061"/>
    </source>
</evidence>
<protein>
    <recommendedName>
        <fullName evidence="5 9">Alpha-acetolactate decarboxylase</fullName>
        <ecNumber evidence="4 9">4.1.1.5</ecNumber>
    </recommendedName>
</protein>
<dbReference type="CDD" id="cd17299">
    <property type="entry name" value="acetolactate_decarboxylase"/>
    <property type="match status" value="1"/>
</dbReference>
<evidence type="ECO:0000256" key="2">
    <source>
        <dbReference type="ARBA" id="ARBA00005170"/>
    </source>
</evidence>
<evidence type="ECO:0000256" key="3">
    <source>
        <dbReference type="ARBA" id="ARBA00007106"/>
    </source>
</evidence>
<comment type="catalytic activity">
    <reaction evidence="1 9">
        <text>(2S)-2-acetolactate + H(+) = (R)-acetoin + CO2</text>
        <dbReference type="Rhea" id="RHEA:21580"/>
        <dbReference type="ChEBI" id="CHEBI:15378"/>
        <dbReference type="ChEBI" id="CHEBI:15686"/>
        <dbReference type="ChEBI" id="CHEBI:16526"/>
        <dbReference type="ChEBI" id="CHEBI:58476"/>
        <dbReference type="EC" id="4.1.1.5"/>
    </reaction>
</comment>
<keyword evidence="6 9" id="KW-0210">Decarboxylase</keyword>
<dbReference type="PANTHER" id="PTHR35524">
    <property type="entry name" value="ALPHA-ACETOLACTATE DECARBOXYLASE"/>
    <property type="match status" value="1"/>
</dbReference>
<dbReference type="GO" id="GO:0045151">
    <property type="term" value="P:acetoin biosynthetic process"/>
    <property type="evidence" value="ECO:0007669"/>
    <property type="project" value="UniProtKB-UniRule"/>
</dbReference>
<keyword evidence="7 9" id="KW-0005">Acetoin biosynthesis</keyword>
<reference evidence="11" key="1">
    <citation type="submission" date="2015-04" db="EMBL/GenBank/DDBJ databases">
        <authorList>
            <person name="Schardt J."/>
            <person name="Mueller-Herbst S."/>
            <person name="Scherer S."/>
            <person name="Huptas C."/>
        </authorList>
    </citation>
    <scope>NUCLEOTIDE SEQUENCE [LARGE SCALE GENOMIC DNA]</scope>
    <source>
        <strain evidence="11">Kiel-L1</strain>
    </source>
</reference>
<organism evidence="10 11">
    <name type="scientific">Listeria kieliensis</name>
    <dbReference type="NCBI Taxonomy" id="1621700"/>
    <lineage>
        <taxon>Bacteria</taxon>
        <taxon>Bacillati</taxon>
        <taxon>Bacillota</taxon>
        <taxon>Bacilli</taxon>
        <taxon>Bacillales</taxon>
        <taxon>Listeriaceae</taxon>
        <taxon>Listeria</taxon>
    </lineage>
</organism>
<keyword evidence="8 9" id="KW-0456">Lyase</keyword>
<name>A0A3D8TTL1_9LIST</name>
<evidence type="ECO:0000256" key="1">
    <source>
        <dbReference type="ARBA" id="ARBA00001784"/>
    </source>
</evidence>
<dbReference type="PIRSF" id="PIRSF001332">
    <property type="entry name" value="Acetolac_decarb"/>
    <property type="match status" value="1"/>
</dbReference>
<dbReference type="Pfam" id="PF03306">
    <property type="entry name" value="AAL_decarboxy"/>
    <property type="match status" value="1"/>
</dbReference>